<dbReference type="Proteomes" id="UP001207654">
    <property type="component" value="Unassembled WGS sequence"/>
</dbReference>
<evidence type="ECO:0008006" key="3">
    <source>
        <dbReference type="Google" id="ProtNLM"/>
    </source>
</evidence>
<protein>
    <recommendedName>
        <fullName evidence="3">Choice-of-anchor A domain-containing protein</fullName>
    </recommendedName>
</protein>
<proteinExistence type="predicted"/>
<comment type="caution">
    <text evidence="1">The sequence shown here is derived from an EMBL/GenBank/DDBJ whole genome shotgun (WGS) entry which is preliminary data.</text>
</comment>
<accession>A0ABT4AGT5</accession>
<keyword evidence="2" id="KW-1185">Reference proteome</keyword>
<evidence type="ECO:0000313" key="2">
    <source>
        <dbReference type="Proteomes" id="UP001207654"/>
    </source>
</evidence>
<dbReference type="EMBL" id="JAPNKA010000001">
    <property type="protein sequence ID" value="MCY1080881.1"/>
    <property type="molecule type" value="Genomic_DNA"/>
</dbReference>
<reference evidence="1 2" key="1">
    <citation type="submission" date="2022-11" db="EMBL/GenBank/DDBJ databases">
        <title>Minimal conservation of predation-associated metabolite biosynthetic gene clusters underscores biosynthetic potential of Myxococcota including descriptions for ten novel species: Archangium lansinium sp. nov., Myxococcus landrumus sp. nov., Nannocystis bai.</title>
        <authorList>
            <person name="Ahearne A."/>
            <person name="Stevens C."/>
            <person name="Phillips K."/>
        </authorList>
    </citation>
    <scope>NUCLEOTIDE SEQUENCE [LARGE SCALE GENOMIC DNA]</scope>
    <source>
        <strain evidence="1 2">MIWBW</strain>
    </source>
</reference>
<dbReference type="RefSeq" id="WP_267539508.1">
    <property type="nucleotide sequence ID" value="NZ_JAPNKA010000001.1"/>
</dbReference>
<sequence length="241" mass="25701">MSWLNPRRALSALRFLLVAGLLLGLTARAQPLQIPQFSTLPIEPGLRAEIELFFSRCGFLAPPLPGRPFALYDVVLSGLTPSGPFQRTGVLFLTGPITLVGTDNGINPNDLILLSGTPDTFPEPGAIRFATNSALTNLLQARCSQAAIDFAFVGADPVAGRLDIVPDINIAAAGPFNQFNLNGGLFANVLQIKDGLMQVFFLQDGTLLTGQIQFLGTGFIFPSTVLYQANIVGQLRGTGIF</sequence>
<organism evidence="1 2">
    <name type="scientific">Archangium lansingense</name>
    <dbReference type="NCBI Taxonomy" id="2995310"/>
    <lineage>
        <taxon>Bacteria</taxon>
        <taxon>Pseudomonadati</taxon>
        <taxon>Myxococcota</taxon>
        <taxon>Myxococcia</taxon>
        <taxon>Myxococcales</taxon>
        <taxon>Cystobacterineae</taxon>
        <taxon>Archangiaceae</taxon>
        <taxon>Archangium</taxon>
    </lineage>
</organism>
<name>A0ABT4AGT5_9BACT</name>
<gene>
    <name evidence="1" type="ORF">OV287_41190</name>
</gene>
<evidence type="ECO:0000313" key="1">
    <source>
        <dbReference type="EMBL" id="MCY1080881.1"/>
    </source>
</evidence>